<evidence type="ECO:0000313" key="2">
    <source>
        <dbReference type="Proteomes" id="UP001268819"/>
    </source>
</evidence>
<comment type="caution">
    <text evidence="1">The sequence shown here is derived from an EMBL/GenBank/DDBJ whole genome shotgun (WGS) entry which is preliminary data.</text>
</comment>
<name>A0ABU1PSH6_9PSEU</name>
<keyword evidence="2" id="KW-1185">Reference proteome</keyword>
<accession>A0ABU1PSH6</accession>
<evidence type="ECO:0008006" key="3">
    <source>
        <dbReference type="Google" id="ProtNLM"/>
    </source>
</evidence>
<dbReference type="Proteomes" id="UP001268819">
    <property type="component" value="Unassembled WGS sequence"/>
</dbReference>
<organism evidence="1 2">
    <name type="scientific">Saccharothrix longispora</name>
    <dbReference type="NCBI Taxonomy" id="33920"/>
    <lineage>
        <taxon>Bacteria</taxon>
        <taxon>Bacillati</taxon>
        <taxon>Actinomycetota</taxon>
        <taxon>Actinomycetes</taxon>
        <taxon>Pseudonocardiales</taxon>
        <taxon>Pseudonocardiaceae</taxon>
        <taxon>Saccharothrix</taxon>
    </lineage>
</organism>
<evidence type="ECO:0000313" key="1">
    <source>
        <dbReference type="EMBL" id="MDR6593602.1"/>
    </source>
</evidence>
<dbReference type="EMBL" id="JAVDSG010000001">
    <property type="protein sequence ID" value="MDR6593602.1"/>
    <property type="molecule type" value="Genomic_DNA"/>
</dbReference>
<sequence>MPHNPDTGIWDSSYTPPQPHDLPAIRLYLREVFAQPEALTFHTTMVKEGRFSLDLIRSPNPEQAARLILDNERERLAQAALYWVSPEMTQVATAAATTLPENLRIDDTHQPAQHGFIVFAEPIGSYLGDALGDRRVDIAAASWGPLPGIPDATGITFYSVRDRDYLRHCLTRILSRPPKHTELHTALTATPEWLWDNEITLHHGHTIADLNRIGELSTLLAGQAVVPWLKVLYAAWLLMTQPGISHTEQATPNRRLQRREARDGVRTSDVRIVHVHRRHRDTPTDNQPTSTGERQYTVRWLVRGHWRNQPHGPDRSLRRLVWINPQIRGPQDKPLKTGHTVHVWDRPTNR</sequence>
<reference evidence="1 2" key="1">
    <citation type="submission" date="2023-07" db="EMBL/GenBank/DDBJ databases">
        <title>Sequencing the genomes of 1000 actinobacteria strains.</title>
        <authorList>
            <person name="Klenk H.-P."/>
        </authorList>
    </citation>
    <scope>NUCLEOTIDE SEQUENCE [LARGE SCALE GENOMIC DNA]</scope>
    <source>
        <strain evidence="1 2">DSM 43749</strain>
    </source>
</reference>
<proteinExistence type="predicted"/>
<protein>
    <recommendedName>
        <fullName evidence="3">LysM domain-containing protein</fullName>
    </recommendedName>
</protein>
<dbReference type="InterPro" id="IPR058915">
    <property type="entry name" value="AcrVA2-like"/>
</dbReference>
<gene>
    <name evidence="1" type="ORF">J2S66_001986</name>
</gene>
<dbReference type="Pfam" id="PF26125">
    <property type="entry name" value="AcrVA2-like"/>
    <property type="match status" value="1"/>
</dbReference>
<dbReference type="RefSeq" id="WP_310306451.1">
    <property type="nucleotide sequence ID" value="NZ_BAAAXB010000001.1"/>
</dbReference>